<dbReference type="Proteomes" id="UP000478052">
    <property type="component" value="Unassembled WGS sequence"/>
</dbReference>
<protein>
    <submittedName>
        <fullName evidence="2">Uncharacterized protein</fullName>
    </submittedName>
</protein>
<reference evidence="2 3" key="1">
    <citation type="submission" date="2019-08" db="EMBL/GenBank/DDBJ databases">
        <title>Whole genome of Aphis craccivora.</title>
        <authorList>
            <person name="Voronova N.V."/>
            <person name="Shulinski R.S."/>
            <person name="Bandarenka Y.V."/>
            <person name="Zhorov D.G."/>
            <person name="Warner D."/>
        </authorList>
    </citation>
    <scope>NUCLEOTIDE SEQUENCE [LARGE SCALE GENOMIC DNA]</scope>
    <source>
        <strain evidence="2">180601</strain>
        <tissue evidence="2">Whole Body</tissue>
    </source>
</reference>
<evidence type="ECO:0000313" key="3">
    <source>
        <dbReference type="Proteomes" id="UP000478052"/>
    </source>
</evidence>
<gene>
    <name evidence="2" type="ORF">FWK35_00023284</name>
</gene>
<feature type="transmembrane region" description="Helical" evidence="1">
    <location>
        <begin position="73"/>
        <end position="97"/>
    </location>
</feature>
<organism evidence="2 3">
    <name type="scientific">Aphis craccivora</name>
    <name type="common">Cowpea aphid</name>
    <dbReference type="NCBI Taxonomy" id="307492"/>
    <lineage>
        <taxon>Eukaryota</taxon>
        <taxon>Metazoa</taxon>
        <taxon>Ecdysozoa</taxon>
        <taxon>Arthropoda</taxon>
        <taxon>Hexapoda</taxon>
        <taxon>Insecta</taxon>
        <taxon>Pterygota</taxon>
        <taxon>Neoptera</taxon>
        <taxon>Paraneoptera</taxon>
        <taxon>Hemiptera</taxon>
        <taxon>Sternorrhyncha</taxon>
        <taxon>Aphidomorpha</taxon>
        <taxon>Aphidoidea</taxon>
        <taxon>Aphididae</taxon>
        <taxon>Aphidini</taxon>
        <taxon>Aphis</taxon>
        <taxon>Aphis</taxon>
    </lineage>
</organism>
<dbReference type="EMBL" id="VUJU01005533">
    <property type="protein sequence ID" value="KAF0750951.1"/>
    <property type="molecule type" value="Genomic_DNA"/>
</dbReference>
<evidence type="ECO:0000313" key="2">
    <source>
        <dbReference type="EMBL" id="KAF0750951.1"/>
    </source>
</evidence>
<keyword evidence="1" id="KW-0472">Membrane</keyword>
<sequence length="159" mass="18797">MINEAHRGRLLIIIKLILTVQPTCYYFRLKIHVVYLRNVARGPKKERRESNNCTWAMPVISVLYRWNTFNRRYFIRFLNFSCISSSIANISAALLIFLISGCFVVFVVLFFRAFLILFLLFASFLCFNWFMLNWTSSISLAILRLFFDLKLNIDCIVNI</sequence>
<keyword evidence="1" id="KW-1133">Transmembrane helix</keyword>
<evidence type="ECO:0000256" key="1">
    <source>
        <dbReference type="SAM" id="Phobius"/>
    </source>
</evidence>
<comment type="caution">
    <text evidence="2">The sequence shown here is derived from an EMBL/GenBank/DDBJ whole genome shotgun (WGS) entry which is preliminary data.</text>
</comment>
<proteinExistence type="predicted"/>
<keyword evidence="3" id="KW-1185">Reference proteome</keyword>
<keyword evidence="1" id="KW-0812">Transmembrane</keyword>
<dbReference type="AlphaFoldDB" id="A0A6G0Y7X8"/>
<accession>A0A6G0Y7X8</accession>
<name>A0A6G0Y7X8_APHCR</name>
<feature type="transmembrane region" description="Helical" evidence="1">
    <location>
        <begin position="103"/>
        <end position="130"/>
    </location>
</feature>